<dbReference type="InterPro" id="IPR051609">
    <property type="entry name" value="NmrA/Isoflavone_reductase-like"/>
</dbReference>
<protein>
    <recommendedName>
        <fullName evidence="4">NmrA-like domain-containing protein</fullName>
    </recommendedName>
</protein>
<proteinExistence type="inferred from homology"/>
<evidence type="ECO:0000313" key="5">
    <source>
        <dbReference type="EMBL" id="KAF5572234.1"/>
    </source>
</evidence>
<dbReference type="InterPro" id="IPR008030">
    <property type="entry name" value="NmrA-like"/>
</dbReference>
<gene>
    <name evidence="5" type="ORF">FPCIR_14334</name>
</gene>
<name>A0A8H5KDE9_9HYPO</name>
<dbReference type="EMBL" id="JAAOAS010000825">
    <property type="protein sequence ID" value="KAF5572234.1"/>
    <property type="molecule type" value="Genomic_DNA"/>
</dbReference>
<organism evidence="5 6">
    <name type="scientific">Fusarium pseudocircinatum</name>
    <dbReference type="NCBI Taxonomy" id="56676"/>
    <lineage>
        <taxon>Eukaryota</taxon>
        <taxon>Fungi</taxon>
        <taxon>Dikarya</taxon>
        <taxon>Ascomycota</taxon>
        <taxon>Pezizomycotina</taxon>
        <taxon>Sordariomycetes</taxon>
        <taxon>Hypocreomycetidae</taxon>
        <taxon>Hypocreales</taxon>
        <taxon>Nectriaceae</taxon>
        <taxon>Fusarium</taxon>
        <taxon>Fusarium fujikuroi species complex</taxon>
    </lineage>
</organism>
<evidence type="ECO:0000313" key="6">
    <source>
        <dbReference type="Proteomes" id="UP000546213"/>
    </source>
</evidence>
<sequence length="304" mass="34797">MRIALAGVGDVGSYFIEEFHKSDHEVVVLTRKEKDLAKSLGICQRITTYTADDLFYNIRDCDAVVSTIGGLSDDYVRAHDALLQACIRSDKCKRFIPSEWTINIEDFPDQPLYSGKARHDWRDKLKEQKEIKYTFVCNGWFAEYIFPLNRRYLGDVGAGFPVEHGTKRFHVYGDGRQRVTLTSARDVARAALAILSYEGDWPQYTHIAGETLTYLELYDIMKQHDNAWTKQTILFSTLFDRIAAAKRHGMSYSEPALALLGFMRCNEVSEEKRLVWGEGILEGVQARGIKRLLKQADERPDENP</sequence>
<dbReference type="PANTHER" id="PTHR47706">
    <property type="entry name" value="NMRA-LIKE FAMILY PROTEIN"/>
    <property type="match status" value="1"/>
</dbReference>
<evidence type="ECO:0000256" key="3">
    <source>
        <dbReference type="ARBA" id="ARBA00023002"/>
    </source>
</evidence>
<keyword evidence="2" id="KW-0521">NADP</keyword>
<comment type="caution">
    <text evidence="5">The sequence shown here is derived from an EMBL/GenBank/DDBJ whole genome shotgun (WGS) entry which is preliminary data.</text>
</comment>
<feature type="domain" description="NmrA-like" evidence="4">
    <location>
        <begin position="7"/>
        <end position="225"/>
    </location>
</feature>
<keyword evidence="3" id="KW-0560">Oxidoreductase</keyword>
<reference evidence="5 6" key="1">
    <citation type="submission" date="2020-05" db="EMBL/GenBank/DDBJ databases">
        <title>Identification and distribution of gene clusters putatively required for synthesis of sphingolipid metabolism inhibitors in phylogenetically diverse species of the filamentous fungus Fusarium.</title>
        <authorList>
            <person name="Kim H.-S."/>
            <person name="Busman M."/>
            <person name="Brown D.W."/>
            <person name="Divon H."/>
            <person name="Uhlig S."/>
            <person name="Proctor R.H."/>
        </authorList>
    </citation>
    <scope>NUCLEOTIDE SEQUENCE [LARGE SCALE GENOMIC DNA]</scope>
    <source>
        <strain evidence="5 6">NRRL 36939</strain>
    </source>
</reference>
<dbReference type="InterPro" id="IPR036291">
    <property type="entry name" value="NAD(P)-bd_dom_sf"/>
</dbReference>
<dbReference type="Pfam" id="PF05368">
    <property type="entry name" value="NmrA"/>
    <property type="match status" value="1"/>
</dbReference>
<dbReference type="Proteomes" id="UP000546213">
    <property type="component" value="Unassembled WGS sequence"/>
</dbReference>
<accession>A0A8H5KDE9</accession>
<evidence type="ECO:0000256" key="1">
    <source>
        <dbReference type="ARBA" id="ARBA00005725"/>
    </source>
</evidence>
<comment type="similarity">
    <text evidence="1">Belongs to the NmrA-type oxidoreductase family. Isoflavone reductase subfamily.</text>
</comment>
<keyword evidence="6" id="KW-1185">Reference proteome</keyword>
<dbReference type="OrthoDB" id="419598at2759"/>
<dbReference type="Gene3D" id="3.40.50.720">
    <property type="entry name" value="NAD(P)-binding Rossmann-like Domain"/>
    <property type="match status" value="2"/>
</dbReference>
<dbReference type="GO" id="GO:0016491">
    <property type="term" value="F:oxidoreductase activity"/>
    <property type="evidence" value="ECO:0007669"/>
    <property type="project" value="UniProtKB-KW"/>
</dbReference>
<dbReference type="SUPFAM" id="SSF51735">
    <property type="entry name" value="NAD(P)-binding Rossmann-fold domains"/>
    <property type="match status" value="1"/>
</dbReference>
<dbReference type="PANTHER" id="PTHR47706:SF4">
    <property type="entry name" value="NMRA-LIKE DOMAIN-CONTAINING PROTEIN"/>
    <property type="match status" value="1"/>
</dbReference>
<evidence type="ECO:0000259" key="4">
    <source>
        <dbReference type="Pfam" id="PF05368"/>
    </source>
</evidence>
<dbReference type="AlphaFoldDB" id="A0A8H5KDE9"/>
<evidence type="ECO:0000256" key="2">
    <source>
        <dbReference type="ARBA" id="ARBA00022857"/>
    </source>
</evidence>